<keyword evidence="3 8" id="KW-0418">Kinase</keyword>
<keyword evidence="1 8" id="KW-0808">Transferase</keyword>
<name>A0ABN5PLZ5_9ACTO</name>
<dbReference type="PANTHER" id="PTHR43435:SF4">
    <property type="entry name" value="FGGY CARBOHYDRATE KINASE DOMAIN-CONTAINING PROTEIN"/>
    <property type="match status" value="1"/>
</dbReference>
<dbReference type="EC" id="2.7.1.16" evidence="7 8"/>
<sequence length="666" mass="70414">MSSQSAQSAPQAVSQQEPQPVSRSASQPASPPAPSSPTSPPSSRRAGSRPVRPGHPEASPGSAPGLTPSGSEASLPTWPDQALVVGVDFGTLSGRAVVVRAADGAELASATHDYEHAVMDSRLTAGDGRELPPDWALQDPADYLAVLQRAVPEALEAARRDHGASARDVVGLAVDATSSTVMPAKADGTPLAQVPGFANRPHAWVKLWKHHAAQAQADRLTELASQRQEPWLARYGGVVSSEWSMPKALQVYEEDREVFEVMDLWVEAADWIVWQLCGRYVPSACTVGYKLLYQDGRYPDEELLEELSPGFSELSRSRLPRETFPLGARAGGLSAQAAAWTGLPQGVAVAVANVDAHVTAPAAQVVDPGQVLAIMGTSTCLVTVSEVLAEVPGMSGVVDGGVVKGLWGYEAGQSGVGDIFAWFVQSCLPGSYHQEARRQGVSIYRYLGELAARQEVGEHGLLALDWQSGNRSVLADSRLSGMILGLTLQTRPEEIYRALVEATAFGARTIIEAYATAGVGATELVAAGGLVKDPFLMQVYCDVLGVPVSVLESSQGPALGAAIHAAVAAGCYPDVRAASAVMGRRTRAAYTPDPEAHAAYDALFAEYTLLHDYFGRGTNEVMHRLGDLRRQAVGTGALSAHAGRTGAVQETVQETTVQGKEQQTWH</sequence>
<evidence type="ECO:0000256" key="1">
    <source>
        <dbReference type="ARBA" id="ARBA00022679"/>
    </source>
</evidence>
<dbReference type="Pfam" id="PF02782">
    <property type="entry name" value="FGGY_C"/>
    <property type="match status" value="1"/>
</dbReference>
<protein>
    <recommendedName>
        <fullName evidence="7 8">Ribulokinase</fullName>
        <ecNumber evidence="7 8">2.7.1.16</ecNumber>
    </recommendedName>
</protein>
<dbReference type="NCBIfam" id="TIGR01234">
    <property type="entry name" value="L-ribulokinase"/>
    <property type="match status" value="1"/>
</dbReference>
<feature type="domain" description="Carbohydrate kinase FGGY N-terminal" evidence="10">
    <location>
        <begin position="84"/>
        <end position="359"/>
    </location>
</feature>
<evidence type="ECO:0000256" key="9">
    <source>
        <dbReference type="SAM" id="MobiDB-lite"/>
    </source>
</evidence>
<reference evidence="12 13" key="1">
    <citation type="submission" date="2018-09" db="EMBL/GenBank/DDBJ databases">
        <authorList>
            <person name="Li J."/>
        </authorList>
    </citation>
    <scope>NUCLEOTIDE SEQUENCE [LARGE SCALE GENOMIC DNA]</scope>
    <source>
        <strain evidence="12 13">2129</strain>
    </source>
</reference>
<comment type="catalytic activity">
    <reaction evidence="8">
        <text>L-ribulose + ATP = L-ribulose 5-phosphate + ADP + H(+)</text>
        <dbReference type="Rhea" id="RHEA:22072"/>
        <dbReference type="ChEBI" id="CHEBI:15378"/>
        <dbReference type="ChEBI" id="CHEBI:16880"/>
        <dbReference type="ChEBI" id="CHEBI:30616"/>
        <dbReference type="ChEBI" id="CHEBI:58226"/>
        <dbReference type="ChEBI" id="CHEBI:456216"/>
        <dbReference type="EC" id="2.7.1.16"/>
    </reaction>
</comment>
<dbReference type="InterPro" id="IPR018483">
    <property type="entry name" value="Carb_kinase_FGGY_CS"/>
</dbReference>
<feature type="compositionally biased region" description="Low complexity" evidence="9">
    <location>
        <begin position="41"/>
        <end position="51"/>
    </location>
</feature>
<evidence type="ECO:0000256" key="7">
    <source>
        <dbReference type="NCBIfam" id="TIGR01234"/>
    </source>
</evidence>
<evidence type="ECO:0000259" key="10">
    <source>
        <dbReference type="Pfam" id="PF00370"/>
    </source>
</evidence>
<evidence type="ECO:0000313" key="13">
    <source>
        <dbReference type="Proteomes" id="UP000273001"/>
    </source>
</evidence>
<evidence type="ECO:0000256" key="5">
    <source>
        <dbReference type="ARBA" id="ARBA00022935"/>
    </source>
</evidence>
<evidence type="ECO:0000256" key="6">
    <source>
        <dbReference type="ARBA" id="ARBA00023277"/>
    </source>
</evidence>
<feature type="domain" description="Carbohydrate kinase FGGY C-terminal" evidence="11">
    <location>
        <begin position="372"/>
        <end position="569"/>
    </location>
</feature>
<evidence type="ECO:0000256" key="3">
    <source>
        <dbReference type="ARBA" id="ARBA00022777"/>
    </source>
</evidence>
<comment type="similarity">
    <text evidence="8">Belongs to the ribulokinase family.</text>
</comment>
<dbReference type="Proteomes" id="UP000273001">
    <property type="component" value="Chromosome"/>
</dbReference>
<dbReference type="NCBIfam" id="NF003154">
    <property type="entry name" value="PRK04123.1"/>
    <property type="match status" value="1"/>
</dbReference>
<evidence type="ECO:0000256" key="8">
    <source>
        <dbReference type="RuleBase" id="RU003455"/>
    </source>
</evidence>
<dbReference type="CDD" id="cd07781">
    <property type="entry name" value="ASKHA_NBD_FGGY_L-RBK"/>
    <property type="match status" value="1"/>
</dbReference>
<evidence type="ECO:0000256" key="2">
    <source>
        <dbReference type="ARBA" id="ARBA00022741"/>
    </source>
</evidence>
<feature type="region of interest" description="Disordered" evidence="9">
    <location>
        <begin position="1"/>
        <end position="75"/>
    </location>
</feature>
<dbReference type="InterPro" id="IPR005929">
    <property type="entry name" value="Ribulokinase"/>
</dbReference>
<keyword evidence="13" id="KW-1185">Reference proteome</keyword>
<evidence type="ECO:0000256" key="4">
    <source>
        <dbReference type="ARBA" id="ARBA00022840"/>
    </source>
</evidence>
<evidence type="ECO:0000259" key="11">
    <source>
        <dbReference type="Pfam" id="PF02782"/>
    </source>
</evidence>
<proteinExistence type="inferred from homology"/>
<feature type="compositionally biased region" description="Pro residues" evidence="9">
    <location>
        <begin position="29"/>
        <end position="40"/>
    </location>
</feature>
<keyword evidence="6 8" id="KW-0119">Carbohydrate metabolism</keyword>
<dbReference type="Pfam" id="PF00370">
    <property type="entry name" value="FGGY_N"/>
    <property type="match status" value="1"/>
</dbReference>
<accession>A0ABN5PLZ5</accession>
<feature type="compositionally biased region" description="Low complexity" evidence="9">
    <location>
        <begin position="1"/>
        <end position="28"/>
    </location>
</feature>
<gene>
    <name evidence="12" type="ORF">D5R93_02810</name>
</gene>
<dbReference type="PROSITE" id="PS00445">
    <property type="entry name" value="FGGY_KINASES_2"/>
    <property type="match status" value="1"/>
</dbReference>
<evidence type="ECO:0000313" key="12">
    <source>
        <dbReference type="EMBL" id="AYD89251.1"/>
    </source>
</evidence>
<dbReference type="InterPro" id="IPR043129">
    <property type="entry name" value="ATPase_NBD"/>
</dbReference>
<dbReference type="Gene3D" id="3.30.420.40">
    <property type="match status" value="2"/>
</dbReference>
<dbReference type="SUPFAM" id="SSF53067">
    <property type="entry name" value="Actin-like ATPase domain"/>
    <property type="match status" value="2"/>
</dbReference>
<organism evidence="12 13">
    <name type="scientific">Actinomyces lilanjuaniae</name>
    <dbReference type="NCBI Taxonomy" id="2321394"/>
    <lineage>
        <taxon>Bacteria</taxon>
        <taxon>Bacillati</taxon>
        <taxon>Actinomycetota</taxon>
        <taxon>Actinomycetes</taxon>
        <taxon>Actinomycetales</taxon>
        <taxon>Actinomycetaceae</taxon>
        <taxon>Actinomyces</taxon>
    </lineage>
</organism>
<dbReference type="EMBL" id="CP032514">
    <property type="protein sequence ID" value="AYD89251.1"/>
    <property type="molecule type" value="Genomic_DNA"/>
</dbReference>
<dbReference type="InterPro" id="IPR018484">
    <property type="entry name" value="FGGY_N"/>
</dbReference>
<dbReference type="GO" id="GO:0008741">
    <property type="term" value="F:ribulokinase activity"/>
    <property type="evidence" value="ECO:0007669"/>
    <property type="project" value="UniProtKB-EC"/>
</dbReference>
<dbReference type="InterPro" id="IPR018485">
    <property type="entry name" value="FGGY_C"/>
</dbReference>
<comment type="pathway">
    <text evidence="8">Carbohydrate degradation; L-arabinose degradation via L-ribulose; D-xylulose 5-phosphate from L-arabinose (bacterial route): step 2/3.</text>
</comment>
<keyword evidence="4" id="KW-0067">ATP-binding</keyword>
<keyword evidence="5 8" id="KW-0054">Arabinose catabolism</keyword>
<dbReference type="PANTHER" id="PTHR43435">
    <property type="entry name" value="RIBULOKINASE"/>
    <property type="match status" value="1"/>
</dbReference>
<keyword evidence="2" id="KW-0547">Nucleotide-binding</keyword>